<evidence type="ECO:0000256" key="1">
    <source>
        <dbReference type="ARBA" id="ARBA00017872"/>
    </source>
</evidence>
<dbReference type="Pfam" id="PF03764">
    <property type="entry name" value="EFG_IV"/>
    <property type="match status" value="2"/>
</dbReference>
<dbReference type="Gene3D" id="2.40.30.10">
    <property type="entry name" value="Translation factors"/>
    <property type="match status" value="1"/>
</dbReference>
<dbReference type="InterPro" id="IPR009022">
    <property type="entry name" value="EFG_III"/>
</dbReference>
<evidence type="ECO:0000256" key="2">
    <source>
        <dbReference type="ARBA" id="ARBA00022741"/>
    </source>
</evidence>
<dbReference type="InterPro" id="IPR027417">
    <property type="entry name" value="P-loop_NTPase"/>
</dbReference>
<dbReference type="InterPro" id="IPR005225">
    <property type="entry name" value="Small_GTP-bd"/>
</dbReference>
<dbReference type="InterPro" id="IPR047872">
    <property type="entry name" value="EFG_IV"/>
</dbReference>
<dbReference type="InterPro" id="IPR035647">
    <property type="entry name" value="EFG_III/V"/>
</dbReference>
<sequence length="701" mass="75988">MVRNVSDLRNFAVCGHGSSGKTSLVDTLLVRSGAVKANPSVDAGTSICDFDEEEKHHHHSVEATLAHFDHAGKHFNVIDTPGYPELVGQMIGSLRAVETALIVVDAHAGVKVNTRRAWREAEEAGCGRILVLTKIDADNVNIPEIVASLQETFGPSCLPLNLPIGVSNDLKGIASTLSPPSDASGAVMNVQAIHEALVESIIEVDEDAMERYFEGTAPTKQELAGLLVRAVAERTLTPIFCLSTKQNIGVTELMDALAAFAPSPDLLPRQGHKGDDWFPLDADPSAPLAAQVFKTRIDPFVQKLSFVRVYSGTLRKDAMIEASATRKGLKIAQLLDVQAGETHPVEGNGSQEVGPGEIVAIAKCEELHTGDSLGEIELPDLTFPEPMIALAVEPKSRGDEAKLSGALHKITEEDCTIHLEHDPETKEMVLTGMSELHLALIQERLHRRDHVDIKTHEPKVPYRETIQTNAEGSYRHKKQSGGAGQFAEIHIRMLPLPEGIEVEEFATKDRFPHMKRTHYDPKSNFLWIDSVVGGSIPGNFMPAIEKGFQERIRQGVVAGCPVQNICVEVHYGKDHPVDSNETAFKTAASKAFAQVFKEARPAILEPVVNMHVTVPEGNVGDVSSDLSGRRGQMAGMEQSGGGMTTIEAKAPLSEVATYARTLSSMTGGQGSFTMEFSHYEVVPGNIQQQIVEAAKHSDEEE</sequence>
<feature type="domain" description="Tr-type G" evidence="7">
    <location>
        <begin position="6"/>
        <end position="265"/>
    </location>
</feature>
<dbReference type="GO" id="GO:0003746">
    <property type="term" value="F:translation elongation factor activity"/>
    <property type="evidence" value="ECO:0007669"/>
    <property type="project" value="UniProtKB-KW"/>
</dbReference>
<dbReference type="InterPro" id="IPR020568">
    <property type="entry name" value="Ribosomal_Su5_D2-typ_SF"/>
</dbReference>
<dbReference type="InterPro" id="IPR000640">
    <property type="entry name" value="EFG_V-like"/>
</dbReference>
<dbReference type="GO" id="GO:0032790">
    <property type="term" value="P:ribosome disassembly"/>
    <property type="evidence" value="ECO:0007669"/>
    <property type="project" value="TreeGrafter"/>
</dbReference>
<dbReference type="InterPro" id="IPR041095">
    <property type="entry name" value="EFG_II"/>
</dbReference>
<comment type="function">
    <text evidence="5">Catalyzes the GTP-dependent ribosomal translocation step during translation elongation. During this step, the ribosome changes from the pre-translocational (PRE) to the post-translocational (POST) state as the newly formed A-site-bound peptidyl-tRNA and P-site-bound deacylated tRNA move to the P and E sites, respectively. Catalyzes the coordinated movement of the two tRNA molecules, the mRNA and conformational changes in the ribosome.</text>
</comment>
<name>A0A517MZ35_9BACT</name>
<dbReference type="GO" id="GO:0003924">
    <property type="term" value="F:GTPase activity"/>
    <property type="evidence" value="ECO:0007669"/>
    <property type="project" value="InterPro"/>
</dbReference>
<reference evidence="8 9" key="1">
    <citation type="submission" date="2019-02" db="EMBL/GenBank/DDBJ databases">
        <title>Deep-cultivation of Planctomycetes and their phenomic and genomic characterization uncovers novel biology.</title>
        <authorList>
            <person name="Wiegand S."/>
            <person name="Jogler M."/>
            <person name="Boedeker C."/>
            <person name="Pinto D."/>
            <person name="Vollmers J."/>
            <person name="Rivas-Marin E."/>
            <person name="Kohn T."/>
            <person name="Peeters S.H."/>
            <person name="Heuer A."/>
            <person name="Rast P."/>
            <person name="Oberbeckmann S."/>
            <person name="Bunk B."/>
            <person name="Jeske O."/>
            <person name="Meyerdierks A."/>
            <person name="Storesund J.E."/>
            <person name="Kallscheuer N."/>
            <person name="Luecker S."/>
            <person name="Lage O.M."/>
            <person name="Pohl T."/>
            <person name="Merkel B.J."/>
            <person name="Hornburger P."/>
            <person name="Mueller R.-W."/>
            <person name="Bruemmer F."/>
            <person name="Labrenz M."/>
            <person name="Spormann A.M."/>
            <person name="Op den Camp H."/>
            <person name="Overmann J."/>
            <person name="Amann R."/>
            <person name="Jetten M.S.M."/>
            <person name="Mascher T."/>
            <person name="Medema M.H."/>
            <person name="Devos D.P."/>
            <person name="Kaster A.-K."/>
            <person name="Ovreas L."/>
            <person name="Rohde M."/>
            <person name="Galperin M.Y."/>
            <person name="Jogler C."/>
        </authorList>
    </citation>
    <scope>NUCLEOTIDE SEQUENCE [LARGE SCALE GENOMIC DNA]</scope>
    <source>
        <strain evidence="8 9">HG15A2</strain>
    </source>
</reference>
<evidence type="ECO:0000259" key="7">
    <source>
        <dbReference type="PROSITE" id="PS51722"/>
    </source>
</evidence>
<dbReference type="Pfam" id="PF00009">
    <property type="entry name" value="GTP_EFTU"/>
    <property type="match status" value="1"/>
</dbReference>
<dbReference type="CDD" id="cd03713">
    <property type="entry name" value="EFG_mtEFG_C"/>
    <property type="match status" value="1"/>
</dbReference>
<dbReference type="SMART" id="SM00838">
    <property type="entry name" value="EFG_C"/>
    <property type="match status" value="1"/>
</dbReference>
<dbReference type="RefSeq" id="WP_145061386.1">
    <property type="nucleotide sequence ID" value="NZ_CP036263.1"/>
</dbReference>
<evidence type="ECO:0000313" key="8">
    <source>
        <dbReference type="EMBL" id="QDT00114.1"/>
    </source>
</evidence>
<keyword evidence="9" id="KW-1185">Reference proteome</keyword>
<dbReference type="CDD" id="cd16262">
    <property type="entry name" value="EFG_III"/>
    <property type="match status" value="1"/>
</dbReference>
<evidence type="ECO:0000256" key="5">
    <source>
        <dbReference type="ARBA" id="ARBA00024731"/>
    </source>
</evidence>
<dbReference type="EMBL" id="CP036263">
    <property type="protein sequence ID" value="QDT00114.1"/>
    <property type="molecule type" value="Genomic_DNA"/>
</dbReference>
<dbReference type="SMART" id="SM00889">
    <property type="entry name" value="EFG_IV"/>
    <property type="match status" value="1"/>
</dbReference>
<dbReference type="PROSITE" id="PS51722">
    <property type="entry name" value="G_TR_2"/>
    <property type="match status" value="1"/>
</dbReference>
<dbReference type="CDD" id="cd01434">
    <property type="entry name" value="EFG_mtEFG1_IV"/>
    <property type="match status" value="1"/>
</dbReference>
<organism evidence="8 9">
    <name type="scientific">Adhaeretor mobilis</name>
    <dbReference type="NCBI Taxonomy" id="1930276"/>
    <lineage>
        <taxon>Bacteria</taxon>
        <taxon>Pseudomonadati</taxon>
        <taxon>Planctomycetota</taxon>
        <taxon>Planctomycetia</taxon>
        <taxon>Pirellulales</taxon>
        <taxon>Lacipirellulaceae</taxon>
        <taxon>Adhaeretor</taxon>
    </lineage>
</organism>
<dbReference type="Proteomes" id="UP000319852">
    <property type="component" value="Chromosome"/>
</dbReference>
<proteinExistence type="predicted"/>
<dbReference type="PANTHER" id="PTHR43261:SF6">
    <property type="entry name" value="ELONGATION FACTOR G-LIKE PROTEIN"/>
    <property type="match status" value="1"/>
</dbReference>
<dbReference type="GO" id="GO:0005525">
    <property type="term" value="F:GTP binding"/>
    <property type="evidence" value="ECO:0007669"/>
    <property type="project" value="UniProtKB-KW"/>
</dbReference>
<dbReference type="FunFam" id="3.30.70.240:FF:000001">
    <property type="entry name" value="Elongation factor G"/>
    <property type="match status" value="1"/>
</dbReference>
<keyword evidence="3 8" id="KW-0648">Protein biosynthesis</keyword>
<keyword evidence="3 8" id="KW-0251">Elongation factor</keyword>
<dbReference type="Pfam" id="PF00679">
    <property type="entry name" value="EFG_C"/>
    <property type="match status" value="1"/>
</dbReference>
<dbReference type="SUPFAM" id="SSF50447">
    <property type="entry name" value="Translation proteins"/>
    <property type="match status" value="1"/>
</dbReference>
<dbReference type="SUPFAM" id="SSF52540">
    <property type="entry name" value="P-loop containing nucleoside triphosphate hydrolases"/>
    <property type="match status" value="1"/>
</dbReference>
<dbReference type="InterPro" id="IPR009000">
    <property type="entry name" value="Transl_B-barrel_sf"/>
</dbReference>
<dbReference type="InterPro" id="IPR005517">
    <property type="entry name" value="Transl_elong_EFG/EF2_IV"/>
</dbReference>
<dbReference type="InterPro" id="IPR053905">
    <property type="entry name" value="EF-G-like_DII"/>
</dbReference>
<keyword evidence="2" id="KW-0547">Nucleotide-binding</keyword>
<dbReference type="Gene3D" id="3.30.70.870">
    <property type="entry name" value="Elongation Factor G (Translational Gtpase), domain 3"/>
    <property type="match status" value="1"/>
</dbReference>
<dbReference type="NCBIfam" id="NF009381">
    <property type="entry name" value="PRK12740.1-5"/>
    <property type="match status" value="1"/>
</dbReference>
<dbReference type="InterPro" id="IPR014721">
    <property type="entry name" value="Ribsml_uS5_D2-typ_fold_subgr"/>
</dbReference>
<protein>
    <recommendedName>
        <fullName evidence="1">Elongation factor G</fullName>
    </recommendedName>
</protein>
<dbReference type="Pfam" id="PF14492">
    <property type="entry name" value="EFG_III"/>
    <property type="match status" value="1"/>
</dbReference>
<evidence type="ECO:0000256" key="3">
    <source>
        <dbReference type="ARBA" id="ARBA00022768"/>
    </source>
</evidence>
<dbReference type="SUPFAM" id="SSF54980">
    <property type="entry name" value="EF-G C-terminal domain-like"/>
    <property type="match status" value="2"/>
</dbReference>
<dbReference type="SUPFAM" id="SSF54211">
    <property type="entry name" value="Ribosomal protein S5 domain 2-like"/>
    <property type="match status" value="1"/>
</dbReference>
<evidence type="ECO:0000256" key="6">
    <source>
        <dbReference type="SAM" id="MobiDB-lite"/>
    </source>
</evidence>
<dbReference type="KEGG" id="amob:HG15A2_34490"/>
<evidence type="ECO:0000313" key="9">
    <source>
        <dbReference type="Proteomes" id="UP000319852"/>
    </source>
</evidence>
<dbReference type="AlphaFoldDB" id="A0A517MZ35"/>
<gene>
    <name evidence="8" type="primary">fus</name>
    <name evidence="8" type="ORF">HG15A2_34490</name>
</gene>
<dbReference type="Gene3D" id="3.40.50.300">
    <property type="entry name" value="P-loop containing nucleotide triphosphate hydrolases"/>
    <property type="match status" value="1"/>
</dbReference>
<dbReference type="InterPro" id="IPR000795">
    <property type="entry name" value="T_Tr_GTP-bd_dom"/>
</dbReference>
<dbReference type="Pfam" id="PF22042">
    <property type="entry name" value="EF-G_D2"/>
    <property type="match status" value="1"/>
</dbReference>
<dbReference type="Gene3D" id="3.30.70.240">
    <property type="match status" value="1"/>
</dbReference>
<dbReference type="Gene3D" id="3.30.230.10">
    <property type="match status" value="1"/>
</dbReference>
<accession>A0A517MZ35</accession>
<dbReference type="InterPro" id="IPR035649">
    <property type="entry name" value="EFG_V"/>
</dbReference>
<dbReference type="NCBIfam" id="TIGR00231">
    <property type="entry name" value="small_GTP"/>
    <property type="match status" value="1"/>
</dbReference>
<dbReference type="OrthoDB" id="9804431at2"/>
<feature type="region of interest" description="Disordered" evidence="6">
    <location>
        <begin position="619"/>
        <end position="642"/>
    </location>
</feature>
<evidence type="ECO:0000256" key="4">
    <source>
        <dbReference type="ARBA" id="ARBA00023134"/>
    </source>
</evidence>
<keyword evidence="4" id="KW-0342">GTP-binding</keyword>
<dbReference type="PANTHER" id="PTHR43261">
    <property type="entry name" value="TRANSLATION ELONGATION FACTOR G-RELATED"/>
    <property type="match status" value="1"/>
</dbReference>